<feature type="transmembrane region" description="Helical" evidence="1">
    <location>
        <begin position="110"/>
        <end position="129"/>
    </location>
</feature>
<dbReference type="RefSeq" id="WP_320693697.1">
    <property type="nucleotide sequence ID" value="NZ_JAXHDO010000002.1"/>
</dbReference>
<reference evidence="2 3" key="1">
    <citation type="submission" date="2023-11" db="EMBL/GenBank/DDBJ databases">
        <title>Streptococcus wuxiensis sp. nov., Streptococcus jiangnanensis sp. nov., Streptococcus fermentans sp. nov., three novel members of the genus Streptococcus isolated from breast milk.</title>
        <authorList>
            <person name="Zhou Y."/>
            <person name="Yang B."/>
        </authorList>
    </citation>
    <scope>NUCLEOTIDE SEQUENCE [LARGE SCALE GENOMIC DNA]</scope>
    <source>
        <strain evidence="2 3">21WXBC0057M1</strain>
    </source>
</reference>
<keyword evidence="1" id="KW-1133">Transmembrane helix</keyword>
<feature type="transmembrane region" description="Helical" evidence="1">
    <location>
        <begin position="35"/>
        <end position="53"/>
    </location>
</feature>
<feature type="transmembrane region" description="Helical" evidence="1">
    <location>
        <begin position="7"/>
        <end position="29"/>
    </location>
</feature>
<gene>
    <name evidence="2" type="ORF">SPC83_04155</name>
</gene>
<keyword evidence="1" id="KW-0472">Membrane</keyword>
<keyword evidence="3" id="KW-1185">Reference proteome</keyword>
<sequence>MKKNILTTLVAALVYFLCIGVGVLLGNLVDHTGNMFYAPAFSALVGGSVYMILLAKVPRFGAITTIGLVISLFFLGSKHGAGAFLPGIICGLAADGIAHLGHYKDKVKNLLSFLVFAFGTTGPILLMWLTPQAYIATLVARGKSQDYIDRIMVAPNPTNILLFITSILIGALLGALIGQTLSKKLAHKTS</sequence>
<accession>A0ABU5FTF3</accession>
<proteinExistence type="predicted"/>
<feature type="transmembrane region" description="Helical" evidence="1">
    <location>
        <begin position="60"/>
        <end position="77"/>
    </location>
</feature>
<comment type="caution">
    <text evidence="2">The sequence shown here is derived from an EMBL/GenBank/DDBJ whole genome shotgun (WGS) entry which is preliminary data.</text>
</comment>
<dbReference type="EMBL" id="JAXHDO010000002">
    <property type="protein sequence ID" value="MDY4337323.1"/>
    <property type="molecule type" value="Genomic_DNA"/>
</dbReference>
<organism evidence="2 3">
    <name type="scientific">Streptococcus wuxiensis</name>
    <dbReference type="NCBI Taxonomy" id="3095078"/>
    <lineage>
        <taxon>Bacteria</taxon>
        <taxon>Bacillati</taxon>
        <taxon>Bacillota</taxon>
        <taxon>Bacilli</taxon>
        <taxon>Lactobacillales</taxon>
        <taxon>Streptococcaceae</taxon>
        <taxon>Streptococcus</taxon>
    </lineage>
</organism>
<dbReference type="Proteomes" id="UP001272345">
    <property type="component" value="Unassembled WGS sequence"/>
</dbReference>
<feature type="transmembrane region" description="Helical" evidence="1">
    <location>
        <begin position="160"/>
        <end position="178"/>
    </location>
</feature>
<dbReference type="NCBIfam" id="TIGR02185">
    <property type="entry name" value="Trep_Strep"/>
    <property type="match status" value="1"/>
</dbReference>
<name>A0ABU5FTF3_9STRE</name>
<dbReference type="InterPro" id="IPR011733">
    <property type="entry name" value="CHP02185_IM"/>
</dbReference>
<evidence type="ECO:0000313" key="2">
    <source>
        <dbReference type="EMBL" id="MDY4337323.1"/>
    </source>
</evidence>
<keyword evidence="1" id="KW-0812">Transmembrane</keyword>
<feature type="transmembrane region" description="Helical" evidence="1">
    <location>
        <begin position="83"/>
        <end position="103"/>
    </location>
</feature>
<dbReference type="Pfam" id="PF09605">
    <property type="entry name" value="Trep_Strep"/>
    <property type="match status" value="1"/>
</dbReference>
<evidence type="ECO:0000313" key="3">
    <source>
        <dbReference type="Proteomes" id="UP001272345"/>
    </source>
</evidence>
<protein>
    <submittedName>
        <fullName evidence="2">MptD family putative ECF transporter S component</fullName>
    </submittedName>
</protein>
<evidence type="ECO:0000256" key="1">
    <source>
        <dbReference type="SAM" id="Phobius"/>
    </source>
</evidence>